<accession>A0A3A9J7W0</accession>
<dbReference type="Pfam" id="PF01817">
    <property type="entry name" value="CM_2"/>
    <property type="match status" value="1"/>
</dbReference>
<evidence type="ECO:0000313" key="4">
    <source>
        <dbReference type="EMBL" id="RMI15339.1"/>
    </source>
</evidence>
<dbReference type="RefSeq" id="WP_120639865.1">
    <property type="nucleotide sequence ID" value="NZ_RAQU01000144.1"/>
</dbReference>
<evidence type="ECO:0000313" key="5">
    <source>
        <dbReference type="Proteomes" id="UP000274097"/>
    </source>
</evidence>
<feature type="domain" description="Chorismate mutase" evidence="2">
    <location>
        <begin position="22"/>
        <end position="113"/>
    </location>
</feature>
<dbReference type="EMBL" id="RAQU01000144">
    <property type="protein sequence ID" value="RKK02552.1"/>
    <property type="molecule type" value="Genomic_DNA"/>
</dbReference>
<dbReference type="OrthoDB" id="3267837at2"/>
<evidence type="ECO:0000256" key="1">
    <source>
        <dbReference type="ARBA" id="ARBA00012404"/>
    </source>
</evidence>
<dbReference type="SUPFAM" id="SSF48600">
    <property type="entry name" value="Chorismate mutase II"/>
    <property type="match status" value="1"/>
</dbReference>
<keyword evidence="3" id="KW-0413">Isomerase</keyword>
<dbReference type="PROSITE" id="PS51168">
    <property type="entry name" value="CHORISMATE_MUT_2"/>
    <property type="match status" value="1"/>
</dbReference>
<reference evidence="3 6" key="1">
    <citation type="submission" date="2018-09" db="EMBL/GenBank/DDBJ databases">
        <title>Roseomonas sp. nov., isolated from feces of Tibetan antelopes in the Qinghai-Tibet plateau, China.</title>
        <authorList>
            <person name="Tian Z."/>
        </authorList>
    </citation>
    <scope>NUCLEOTIDE SEQUENCE [LARGE SCALE GENOMIC DNA]</scope>
    <source>
        <strain evidence="4 5">Z23</strain>
        <strain evidence="3 6">Z24</strain>
    </source>
</reference>
<dbReference type="InterPro" id="IPR036979">
    <property type="entry name" value="CM_dom_sf"/>
</dbReference>
<dbReference type="EMBL" id="RFLX01000062">
    <property type="protein sequence ID" value="RMI15339.1"/>
    <property type="molecule type" value="Genomic_DNA"/>
</dbReference>
<protein>
    <recommendedName>
        <fullName evidence="1">chorismate mutase</fullName>
        <ecNumber evidence="1">5.4.99.5</ecNumber>
    </recommendedName>
</protein>
<dbReference type="Proteomes" id="UP000274097">
    <property type="component" value="Unassembled WGS sequence"/>
</dbReference>
<dbReference type="GO" id="GO:0046417">
    <property type="term" value="P:chorismate metabolic process"/>
    <property type="evidence" value="ECO:0007669"/>
    <property type="project" value="InterPro"/>
</dbReference>
<gene>
    <name evidence="3" type="ORF">D6Z83_19220</name>
    <name evidence="4" type="ORF">EBE87_26255</name>
</gene>
<dbReference type="Proteomes" id="UP000278036">
    <property type="component" value="Unassembled WGS sequence"/>
</dbReference>
<dbReference type="GO" id="GO:0004106">
    <property type="term" value="F:chorismate mutase activity"/>
    <property type="evidence" value="ECO:0007669"/>
    <property type="project" value="UniProtKB-EC"/>
</dbReference>
<evidence type="ECO:0000259" key="2">
    <source>
        <dbReference type="PROSITE" id="PS51168"/>
    </source>
</evidence>
<dbReference type="InterPro" id="IPR036263">
    <property type="entry name" value="Chorismate_II_sf"/>
</dbReference>
<keyword evidence="5" id="KW-1185">Reference proteome</keyword>
<dbReference type="Gene3D" id="1.20.59.10">
    <property type="entry name" value="Chorismate mutase"/>
    <property type="match status" value="1"/>
</dbReference>
<evidence type="ECO:0000313" key="3">
    <source>
        <dbReference type="EMBL" id="RKK02552.1"/>
    </source>
</evidence>
<organism evidence="3 6">
    <name type="scientific">Teichococcus wenyumeiae</name>
    <dbReference type="NCBI Taxonomy" id="2478470"/>
    <lineage>
        <taxon>Bacteria</taxon>
        <taxon>Pseudomonadati</taxon>
        <taxon>Pseudomonadota</taxon>
        <taxon>Alphaproteobacteria</taxon>
        <taxon>Acetobacterales</taxon>
        <taxon>Roseomonadaceae</taxon>
        <taxon>Roseomonas</taxon>
    </lineage>
</organism>
<dbReference type="EC" id="5.4.99.5" evidence="1"/>
<evidence type="ECO:0000313" key="6">
    <source>
        <dbReference type="Proteomes" id="UP000278036"/>
    </source>
</evidence>
<dbReference type="InterPro" id="IPR002701">
    <property type="entry name" value="CM_II_prokaryot"/>
</dbReference>
<comment type="caution">
    <text evidence="3">The sequence shown here is derived from an EMBL/GenBank/DDBJ whole genome shotgun (WGS) entry which is preliminary data.</text>
</comment>
<proteinExistence type="predicted"/>
<dbReference type="AlphaFoldDB" id="A0A3A9J7W0"/>
<sequence length="124" mass="14204">MGSLAPCLCGPDERKVDDTEKSDVEARLESNRQTLDNIDAALVYIFAERFGCTNATCVLKFEYNLPPLDRAREEYRYARLRGLAKENKINQNFVEIRMRFVIDQIIQRHNEIAGEHEAPQASAT</sequence>
<name>A0A3A9J7W0_9PROT</name>
<dbReference type="SMART" id="SM00830">
    <property type="entry name" value="CM_2"/>
    <property type="match status" value="1"/>
</dbReference>
<dbReference type="InParanoid" id="A0A3A9J7W0"/>